<evidence type="ECO:0000256" key="7">
    <source>
        <dbReference type="SAM" id="Coils"/>
    </source>
</evidence>
<evidence type="ECO:0000256" key="4">
    <source>
        <dbReference type="ARBA" id="ARBA00022989"/>
    </source>
</evidence>
<evidence type="ECO:0000259" key="10">
    <source>
        <dbReference type="Pfam" id="PF01618"/>
    </source>
</evidence>
<protein>
    <submittedName>
        <fullName evidence="11">Putative Tol protein</fullName>
    </submittedName>
</protein>
<dbReference type="RefSeq" id="WP_206044805.1">
    <property type="nucleotide sequence ID" value="NZ_AQQV01000001.1"/>
</dbReference>
<feature type="transmembrane region" description="Helical" evidence="8">
    <location>
        <begin position="270"/>
        <end position="294"/>
    </location>
</feature>
<dbReference type="Proteomes" id="UP000192342">
    <property type="component" value="Unassembled WGS sequence"/>
</dbReference>
<keyword evidence="5 8" id="KW-0472">Membrane</keyword>
<dbReference type="EMBL" id="AQQV01000001">
    <property type="protein sequence ID" value="ORE89485.1"/>
    <property type="molecule type" value="Genomic_DNA"/>
</dbReference>
<evidence type="ECO:0000313" key="12">
    <source>
        <dbReference type="Proteomes" id="UP000192342"/>
    </source>
</evidence>
<evidence type="ECO:0000256" key="2">
    <source>
        <dbReference type="ARBA" id="ARBA00022475"/>
    </source>
</evidence>
<keyword evidence="6" id="KW-0653">Protein transport</keyword>
<dbReference type="AlphaFoldDB" id="A0A1Y1SII5"/>
<keyword evidence="4 8" id="KW-1133">Transmembrane helix</keyword>
<sequence>MNKRILIAALLGVFASQAPAQGDPLMDLLQQTRNARAAEQAENKRREAEFRANRDQQATLLRQAKAEKDATEKRSEQLIADFEKNEKDLSELETALNQKIGQLGEMFGVVRQVAGDLRGIVGGSYVSSQPDTEGREDFLEELGRSKELPSIEKLERLWFELQREMTEGGRVVAYSAPVINPDGTETARDVVRVGTFAAVSDGKFLIYPPDTDKLTELKRQPQGRYLGMASDLEGASEGPVRMAIDPTRGALLSVIVQAPGIGERINQGSWIGYIIIGVGAIGLLLAVWRGLALMSIGGAMKRQRGDKARDDNPLGRVMLAGEQVRNADLETVESKLDEAIIKETPALERWLPLLKIIAAVAPLLGLLGTVTGMIVTFQAITLFGTGDPKLMAGGISQALVTTVLGLVVAIPMVFLHSVLAARSKALIQILEEESAGLVAERSESAGAA</sequence>
<dbReference type="PIRSF" id="PIRSF037714">
    <property type="entry name" value="TolR"/>
    <property type="match status" value="1"/>
</dbReference>
<proteinExistence type="inferred from homology"/>
<name>A0A1Y1SII5_9GAMM</name>
<comment type="similarity">
    <text evidence="6">Belongs to the exbB/tolQ family.</text>
</comment>
<dbReference type="InterPro" id="IPR002898">
    <property type="entry name" value="MotA_ExbB_proton_chnl"/>
</dbReference>
<keyword evidence="2" id="KW-1003">Cell membrane</keyword>
<keyword evidence="6" id="KW-0813">Transport</keyword>
<keyword evidence="9" id="KW-0732">Signal</keyword>
<feature type="domain" description="MotA/TolQ/ExbB proton channel" evidence="10">
    <location>
        <begin position="311"/>
        <end position="431"/>
    </location>
</feature>
<dbReference type="Pfam" id="PF11932">
    <property type="entry name" value="DUF3450"/>
    <property type="match status" value="1"/>
</dbReference>
<dbReference type="GO" id="GO:0017038">
    <property type="term" value="P:protein import"/>
    <property type="evidence" value="ECO:0007669"/>
    <property type="project" value="TreeGrafter"/>
</dbReference>
<feature type="signal peptide" evidence="9">
    <location>
        <begin position="1"/>
        <end position="20"/>
    </location>
</feature>
<evidence type="ECO:0000256" key="5">
    <source>
        <dbReference type="ARBA" id="ARBA00023136"/>
    </source>
</evidence>
<accession>A0A1Y1SII5</accession>
<evidence type="ECO:0000256" key="1">
    <source>
        <dbReference type="ARBA" id="ARBA00004651"/>
    </source>
</evidence>
<organism evidence="11 12">
    <name type="scientific">Oceanococcus atlanticus</name>
    <dbReference type="NCBI Taxonomy" id="1317117"/>
    <lineage>
        <taxon>Bacteria</taxon>
        <taxon>Pseudomonadati</taxon>
        <taxon>Pseudomonadota</taxon>
        <taxon>Gammaproteobacteria</taxon>
        <taxon>Chromatiales</taxon>
        <taxon>Oceanococcaceae</taxon>
        <taxon>Oceanococcus</taxon>
    </lineage>
</organism>
<dbReference type="PANTHER" id="PTHR30625:SF11">
    <property type="entry name" value="MOTA_TOLQ_EXBB PROTON CHANNEL DOMAIN-CONTAINING PROTEIN"/>
    <property type="match status" value="1"/>
</dbReference>
<evidence type="ECO:0000313" key="11">
    <source>
        <dbReference type="EMBL" id="ORE89485.1"/>
    </source>
</evidence>
<keyword evidence="7" id="KW-0175">Coiled coil</keyword>
<feature type="transmembrane region" description="Helical" evidence="8">
    <location>
        <begin position="395"/>
        <end position="415"/>
    </location>
</feature>
<dbReference type="InterPro" id="IPR016866">
    <property type="entry name" value="UCP028069"/>
</dbReference>
<feature type="chain" id="PRO_5012056114" evidence="9">
    <location>
        <begin position="21"/>
        <end position="448"/>
    </location>
</feature>
<keyword evidence="12" id="KW-1185">Reference proteome</keyword>
<feature type="transmembrane region" description="Helical" evidence="8">
    <location>
        <begin position="356"/>
        <end position="383"/>
    </location>
</feature>
<evidence type="ECO:0000256" key="3">
    <source>
        <dbReference type="ARBA" id="ARBA00022692"/>
    </source>
</evidence>
<reference evidence="11 12" key="1">
    <citation type="submission" date="2013-04" db="EMBL/GenBank/DDBJ databases">
        <title>Oceanococcus atlanticus 22II-S10r2 Genome Sequencing.</title>
        <authorList>
            <person name="Lai Q."/>
            <person name="Li G."/>
            <person name="Shao Z."/>
        </authorList>
    </citation>
    <scope>NUCLEOTIDE SEQUENCE [LARGE SCALE GENOMIC DNA]</scope>
    <source>
        <strain evidence="11 12">22II-S10r2</strain>
    </source>
</reference>
<evidence type="ECO:0000256" key="9">
    <source>
        <dbReference type="SAM" id="SignalP"/>
    </source>
</evidence>
<evidence type="ECO:0000256" key="8">
    <source>
        <dbReference type="SAM" id="Phobius"/>
    </source>
</evidence>
<dbReference type="Pfam" id="PF01618">
    <property type="entry name" value="MotA_ExbB"/>
    <property type="match status" value="1"/>
</dbReference>
<keyword evidence="3 8" id="KW-0812">Transmembrane</keyword>
<dbReference type="STRING" id="1317117.ATO7_06380"/>
<dbReference type="GO" id="GO:0005886">
    <property type="term" value="C:plasma membrane"/>
    <property type="evidence" value="ECO:0007669"/>
    <property type="project" value="UniProtKB-SubCell"/>
</dbReference>
<dbReference type="InterPro" id="IPR050790">
    <property type="entry name" value="ExbB/TolQ_transport"/>
</dbReference>
<gene>
    <name evidence="11" type="ORF">ATO7_06380</name>
</gene>
<evidence type="ECO:0000256" key="6">
    <source>
        <dbReference type="RuleBase" id="RU004057"/>
    </source>
</evidence>
<dbReference type="InterPro" id="IPR017270">
    <property type="entry name" value="MotA/TolQ/ExbB-rel"/>
</dbReference>
<feature type="coiled-coil region" evidence="7">
    <location>
        <begin position="29"/>
        <end position="95"/>
    </location>
</feature>
<dbReference type="PANTHER" id="PTHR30625">
    <property type="entry name" value="PROTEIN TOLQ"/>
    <property type="match status" value="1"/>
</dbReference>
<comment type="subcellular location">
    <subcellularLocation>
        <location evidence="1">Cell membrane</location>
        <topology evidence="1">Multi-pass membrane protein</topology>
    </subcellularLocation>
    <subcellularLocation>
        <location evidence="6">Membrane</location>
        <topology evidence="6">Multi-pass membrane protein</topology>
    </subcellularLocation>
</comment>
<comment type="caution">
    <text evidence="11">The sequence shown here is derived from an EMBL/GenBank/DDBJ whole genome shotgun (WGS) entry which is preliminary data.</text>
</comment>